<accession>A0A507DGC8</accession>
<proteinExistence type="inferred from homology"/>
<dbReference type="InterPro" id="IPR040520">
    <property type="entry name" value="Importin_rep_3"/>
</dbReference>
<dbReference type="GO" id="GO:0005634">
    <property type="term" value="C:nucleus"/>
    <property type="evidence" value="ECO:0007669"/>
    <property type="project" value="UniProtKB-SubCell"/>
</dbReference>
<feature type="region of interest" description="Disordered" evidence="5">
    <location>
        <begin position="1"/>
        <end position="21"/>
    </location>
</feature>
<keyword evidence="7" id="KW-1185">Reference proteome</keyword>
<sequence>MAYPRQLRPTEDSSSDPDFGKVFSTCSERRSRYPRPTTRKRMELIAAGTRTSNNIAQFSNEFFQLSGEVIMKELLTNIESRQPRTQLKQSAEVLFKMVSVYPDISRNWMINWANVPVASARISVHDKHQLTRSLLGTRNLKKFKESILEFATKSRGLETTLGAHV</sequence>
<evidence type="ECO:0000256" key="4">
    <source>
        <dbReference type="ARBA" id="ARBA00023242"/>
    </source>
</evidence>
<comment type="caution">
    <text evidence="6">The sequence shown here is derived from an EMBL/GenBank/DDBJ whole genome shotgun (WGS) entry which is preliminary data.</text>
</comment>
<protein>
    <submittedName>
        <fullName evidence="6">Uncharacterized protein</fullName>
    </submittedName>
</protein>
<evidence type="ECO:0000313" key="6">
    <source>
        <dbReference type="EMBL" id="TPX50297.1"/>
    </source>
</evidence>
<dbReference type="Pfam" id="PF18806">
    <property type="entry name" value="Importin_rep_3"/>
    <property type="match status" value="1"/>
</dbReference>
<evidence type="ECO:0000313" key="7">
    <source>
        <dbReference type="Proteomes" id="UP000317494"/>
    </source>
</evidence>
<dbReference type="AlphaFoldDB" id="A0A507DGC8"/>
<comment type="similarity">
    <text evidence="2">Belongs to the importin beta family.</text>
</comment>
<dbReference type="VEuPathDB" id="FungiDB:SeMB42_g02291"/>
<dbReference type="Proteomes" id="UP000317494">
    <property type="component" value="Unassembled WGS sequence"/>
</dbReference>
<gene>
    <name evidence="6" type="ORF">SeMB42_g02291</name>
</gene>
<evidence type="ECO:0000256" key="5">
    <source>
        <dbReference type="SAM" id="MobiDB-lite"/>
    </source>
</evidence>
<keyword evidence="4" id="KW-0539">Nucleus</keyword>
<name>A0A507DGC8_9FUNG</name>
<keyword evidence="3" id="KW-0813">Transport</keyword>
<comment type="subcellular location">
    <subcellularLocation>
        <location evidence="1">Nucleus</location>
    </subcellularLocation>
</comment>
<organism evidence="6 7">
    <name type="scientific">Synchytrium endobioticum</name>
    <dbReference type="NCBI Taxonomy" id="286115"/>
    <lineage>
        <taxon>Eukaryota</taxon>
        <taxon>Fungi</taxon>
        <taxon>Fungi incertae sedis</taxon>
        <taxon>Chytridiomycota</taxon>
        <taxon>Chytridiomycota incertae sedis</taxon>
        <taxon>Chytridiomycetes</taxon>
        <taxon>Synchytriales</taxon>
        <taxon>Synchytriaceae</taxon>
        <taxon>Synchytrium</taxon>
    </lineage>
</organism>
<evidence type="ECO:0000256" key="2">
    <source>
        <dbReference type="ARBA" id="ARBA00007991"/>
    </source>
</evidence>
<reference evidence="6 7" key="1">
    <citation type="journal article" date="2019" name="Sci. Rep.">
        <title>Comparative genomics of chytrid fungi reveal insights into the obligate biotrophic and pathogenic lifestyle of Synchytrium endobioticum.</title>
        <authorList>
            <person name="van de Vossenberg B.T.L.H."/>
            <person name="Warris S."/>
            <person name="Nguyen H.D.T."/>
            <person name="van Gent-Pelzer M.P.E."/>
            <person name="Joly D.L."/>
            <person name="van de Geest H.C."/>
            <person name="Bonants P.J.M."/>
            <person name="Smith D.S."/>
            <person name="Levesque C.A."/>
            <person name="van der Lee T.A.J."/>
        </authorList>
    </citation>
    <scope>NUCLEOTIDE SEQUENCE [LARGE SCALE GENOMIC DNA]</scope>
    <source>
        <strain evidence="6 7">MB42</strain>
    </source>
</reference>
<dbReference type="Gene3D" id="1.25.10.10">
    <property type="entry name" value="Leucine-rich Repeat Variant"/>
    <property type="match status" value="1"/>
</dbReference>
<dbReference type="InterPro" id="IPR011989">
    <property type="entry name" value="ARM-like"/>
</dbReference>
<dbReference type="EMBL" id="QEAN01000069">
    <property type="protein sequence ID" value="TPX50297.1"/>
    <property type="molecule type" value="Genomic_DNA"/>
</dbReference>
<evidence type="ECO:0000256" key="1">
    <source>
        <dbReference type="ARBA" id="ARBA00004123"/>
    </source>
</evidence>
<evidence type="ECO:0000256" key="3">
    <source>
        <dbReference type="ARBA" id="ARBA00022448"/>
    </source>
</evidence>